<dbReference type="STRING" id="1470563.SAMN05444000_11215"/>
<dbReference type="Pfam" id="PF00440">
    <property type="entry name" value="TetR_N"/>
    <property type="match status" value="1"/>
</dbReference>
<organism evidence="4 5">
    <name type="scientific">Shimia gijangensis</name>
    <dbReference type="NCBI Taxonomy" id="1470563"/>
    <lineage>
        <taxon>Bacteria</taxon>
        <taxon>Pseudomonadati</taxon>
        <taxon>Pseudomonadota</taxon>
        <taxon>Alphaproteobacteria</taxon>
        <taxon>Rhodobacterales</taxon>
        <taxon>Roseobacteraceae</taxon>
    </lineage>
</organism>
<sequence>MTKKNVRGPQRTSRDDWVTAALDTLISDGVDSVKVSSLSAKLDCARSSFYWYFENRTDLLDALLDHWQRTNTEAIVTMAGRPAKTINLALTNVFSCWVKKGYFNTQLDFAVRDWARRDGSVRRALDISDDARILALKGMFLRYGYVESEAATRAKIVYFTQIGYEALDTRDSDLVRAKTGDDYLFCLTGVRPTTEESTAIVGLTGYSLNDLMD</sequence>
<dbReference type="SUPFAM" id="SSF46689">
    <property type="entry name" value="Homeodomain-like"/>
    <property type="match status" value="1"/>
</dbReference>
<evidence type="ECO:0000256" key="2">
    <source>
        <dbReference type="PROSITE-ProRule" id="PRU00335"/>
    </source>
</evidence>
<dbReference type="InterPro" id="IPR001647">
    <property type="entry name" value="HTH_TetR"/>
</dbReference>
<dbReference type="AlphaFoldDB" id="A0A1M6LJ73"/>
<name>A0A1M6LJ73_9RHOB</name>
<accession>A0A1M6LJ73</accession>
<keyword evidence="5" id="KW-1185">Reference proteome</keyword>
<evidence type="ECO:0000259" key="3">
    <source>
        <dbReference type="PROSITE" id="PS50977"/>
    </source>
</evidence>
<keyword evidence="1 2" id="KW-0238">DNA-binding</keyword>
<gene>
    <name evidence="4" type="ORF">SAMN05444000_11215</name>
</gene>
<feature type="DNA-binding region" description="H-T-H motif" evidence="2">
    <location>
        <begin position="34"/>
        <end position="53"/>
    </location>
</feature>
<dbReference type="GO" id="GO:0003677">
    <property type="term" value="F:DNA binding"/>
    <property type="evidence" value="ECO:0007669"/>
    <property type="project" value="UniProtKB-UniRule"/>
</dbReference>
<dbReference type="RefSeq" id="WP_073252686.1">
    <property type="nucleotide sequence ID" value="NZ_FQZQ01000012.1"/>
</dbReference>
<feature type="domain" description="HTH tetR-type" evidence="3">
    <location>
        <begin position="11"/>
        <end position="71"/>
    </location>
</feature>
<dbReference type="InterPro" id="IPR009057">
    <property type="entry name" value="Homeodomain-like_sf"/>
</dbReference>
<protein>
    <submittedName>
        <fullName evidence="4">Transcriptional regulator, TetR family</fullName>
    </submittedName>
</protein>
<dbReference type="Proteomes" id="UP000183982">
    <property type="component" value="Unassembled WGS sequence"/>
</dbReference>
<proteinExistence type="predicted"/>
<dbReference type="PROSITE" id="PS50977">
    <property type="entry name" value="HTH_TETR_2"/>
    <property type="match status" value="1"/>
</dbReference>
<dbReference type="EMBL" id="FQZQ01000012">
    <property type="protein sequence ID" value="SHJ71227.1"/>
    <property type="molecule type" value="Genomic_DNA"/>
</dbReference>
<evidence type="ECO:0000256" key="1">
    <source>
        <dbReference type="ARBA" id="ARBA00023125"/>
    </source>
</evidence>
<evidence type="ECO:0000313" key="5">
    <source>
        <dbReference type="Proteomes" id="UP000183982"/>
    </source>
</evidence>
<evidence type="ECO:0000313" key="4">
    <source>
        <dbReference type="EMBL" id="SHJ71227.1"/>
    </source>
</evidence>
<dbReference type="OrthoDB" id="3218408at2"/>
<reference evidence="5" key="1">
    <citation type="submission" date="2016-11" db="EMBL/GenBank/DDBJ databases">
        <authorList>
            <person name="Varghese N."/>
            <person name="Submissions S."/>
        </authorList>
    </citation>
    <scope>NUCLEOTIDE SEQUENCE [LARGE SCALE GENOMIC DNA]</scope>
    <source>
        <strain evidence="5">DSM 100564</strain>
    </source>
</reference>
<dbReference type="Gene3D" id="1.10.10.60">
    <property type="entry name" value="Homeodomain-like"/>
    <property type="match status" value="1"/>
</dbReference>